<name>A0A3N0Z910_ANAGA</name>
<dbReference type="EMBL" id="RJVU01004028">
    <property type="protein sequence ID" value="ROL54930.1"/>
    <property type="molecule type" value="Genomic_DNA"/>
</dbReference>
<evidence type="ECO:0000313" key="5">
    <source>
        <dbReference type="EMBL" id="ROL54930.1"/>
    </source>
</evidence>
<feature type="compositionally biased region" description="Polar residues" evidence="4">
    <location>
        <begin position="767"/>
        <end position="783"/>
    </location>
</feature>
<keyword evidence="2 3" id="KW-0175">Coiled coil</keyword>
<evidence type="ECO:0000256" key="4">
    <source>
        <dbReference type="SAM" id="MobiDB-lite"/>
    </source>
</evidence>
<dbReference type="GO" id="GO:0031122">
    <property type="term" value="P:cytoplasmic microtubule organization"/>
    <property type="evidence" value="ECO:0007669"/>
    <property type="project" value="TreeGrafter"/>
</dbReference>
<feature type="region of interest" description="Disordered" evidence="4">
    <location>
        <begin position="1076"/>
        <end position="1118"/>
    </location>
</feature>
<dbReference type="InterPro" id="IPR026179">
    <property type="entry name" value="Slain"/>
</dbReference>
<evidence type="ECO:0000256" key="1">
    <source>
        <dbReference type="ARBA" id="ARBA00006652"/>
    </source>
</evidence>
<accession>A0A3N0Z910</accession>
<proteinExistence type="inferred from homology"/>
<evidence type="ECO:0000256" key="3">
    <source>
        <dbReference type="SAM" id="Coils"/>
    </source>
</evidence>
<comment type="similarity">
    <text evidence="1">Belongs to the SLAIN motif-containing family.</text>
</comment>
<dbReference type="OrthoDB" id="8819875at2759"/>
<feature type="compositionally biased region" description="Polar residues" evidence="4">
    <location>
        <begin position="253"/>
        <end position="266"/>
    </location>
</feature>
<feature type="compositionally biased region" description="Polar residues" evidence="4">
    <location>
        <begin position="909"/>
        <end position="923"/>
    </location>
</feature>
<evidence type="ECO:0000313" key="6">
    <source>
        <dbReference type="Proteomes" id="UP000281406"/>
    </source>
</evidence>
<feature type="compositionally biased region" description="Low complexity" evidence="4">
    <location>
        <begin position="816"/>
        <end position="825"/>
    </location>
</feature>
<organism evidence="5 6">
    <name type="scientific">Anabarilius grahami</name>
    <name type="common">Kanglang fish</name>
    <name type="synonym">Barilius grahami</name>
    <dbReference type="NCBI Taxonomy" id="495550"/>
    <lineage>
        <taxon>Eukaryota</taxon>
        <taxon>Metazoa</taxon>
        <taxon>Chordata</taxon>
        <taxon>Craniata</taxon>
        <taxon>Vertebrata</taxon>
        <taxon>Euteleostomi</taxon>
        <taxon>Actinopterygii</taxon>
        <taxon>Neopterygii</taxon>
        <taxon>Teleostei</taxon>
        <taxon>Ostariophysi</taxon>
        <taxon>Cypriniformes</taxon>
        <taxon>Xenocyprididae</taxon>
        <taxon>Xenocypridinae</taxon>
        <taxon>Xenocypridinae incertae sedis</taxon>
        <taxon>Anabarilius</taxon>
    </lineage>
</organism>
<feature type="coiled-coil region" evidence="3">
    <location>
        <begin position="562"/>
        <end position="596"/>
    </location>
</feature>
<evidence type="ECO:0000256" key="2">
    <source>
        <dbReference type="ARBA" id="ARBA00023054"/>
    </source>
</evidence>
<gene>
    <name evidence="5" type="ORF">DPX16_12799</name>
</gene>
<comment type="caution">
    <text evidence="5">The sequence shown here is derived from an EMBL/GenBank/DDBJ whole genome shotgun (WGS) entry which is preliminary data.</text>
</comment>
<dbReference type="AlphaFoldDB" id="A0A3N0Z910"/>
<feature type="compositionally biased region" description="Polar residues" evidence="4">
    <location>
        <begin position="274"/>
        <end position="294"/>
    </location>
</feature>
<feature type="region of interest" description="Disordered" evidence="4">
    <location>
        <begin position="762"/>
        <end position="783"/>
    </location>
</feature>
<dbReference type="PANTHER" id="PTHR22406:SF2">
    <property type="entry name" value="SLAIN MOTIF-CONTAINING PROTEIN 1"/>
    <property type="match status" value="1"/>
</dbReference>
<dbReference type="GO" id="GO:0007020">
    <property type="term" value="P:microtubule nucleation"/>
    <property type="evidence" value="ECO:0007669"/>
    <property type="project" value="TreeGrafter"/>
</dbReference>
<feature type="compositionally biased region" description="Polar residues" evidence="4">
    <location>
        <begin position="218"/>
        <end position="227"/>
    </location>
</feature>
<dbReference type="PANTHER" id="PTHR22406">
    <property type="entry name" value="NASCENT POLYPEPTIDE-ASSOCIATED COMPLEX SUBUNIT ALPHA, MUSCLE-SPECIFIC FORM"/>
    <property type="match status" value="1"/>
</dbReference>
<feature type="compositionally biased region" description="Polar residues" evidence="4">
    <location>
        <begin position="199"/>
        <end position="208"/>
    </location>
</feature>
<reference evidence="5 6" key="1">
    <citation type="submission" date="2018-10" db="EMBL/GenBank/DDBJ databases">
        <title>Genome assembly for a Yunnan-Guizhou Plateau 3E fish, Anabarilius grahami (Regan), and its evolutionary and genetic applications.</title>
        <authorList>
            <person name="Jiang W."/>
        </authorList>
    </citation>
    <scope>NUCLEOTIDE SEQUENCE [LARGE SCALE GENOMIC DNA]</scope>
    <source>
        <strain evidence="5">AG-KIZ</strain>
        <tissue evidence="5">Muscle</tissue>
    </source>
</reference>
<feature type="compositionally biased region" description="Low complexity" evidence="4">
    <location>
        <begin position="1076"/>
        <end position="1100"/>
    </location>
</feature>
<feature type="region of interest" description="Disordered" evidence="4">
    <location>
        <begin position="861"/>
        <end position="935"/>
    </location>
</feature>
<feature type="compositionally biased region" description="Polar residues" evidence="4">
    <location>
        <begin position="1"/>
        <end position="23"/>
    </location>
</feature>
<feature type="region of interest" description="Disordered" evidence="4">
    <location>
        <begin position="802"/>
        <end position="826"/>
    </location>
</feature>
<dbReference type="GO" id="GO:0035371">
    <property type="term" value="C:microtubule plus-end"/>
    <property type="evidence" value="ECO:0007669"/>
    <property type="project" value="TreeGrafter"/>
</dbReference>
<sequence>MSFTGKSYSKIQTGTASSTNSTKAVEESKKKASLLKDNSWIRSNVNEDKQIESDTNYGKTVLGRYKSTENLVSPQDKTSKTESKTTTVTTSSVSSVQALSKRFGGSQDKLNETRTIGTKTTVKPEPRTSTTTTKIKDGAKITETTVTTTKQDVVKSSTNSGTITDKDLADIKTKSSGDYKTEVITVKSTKDTVDGPTSPVKTTTSIKTYTKEDVSPTKKPSYSVRSTKSTEDQLFDTLIPTSIKSSDTKAESRPSSPLKTTTSIKTYTKEDVSPTKTTSYSTKRPSSPLKTTTSIKTYTKEDVSPTKTTSYSNKSDYKTEVVTVKSSKDIIDVPSSPLKTTTSIKTYTKEDVSPTKTTSYSNKSIKTYTKEDVSPTKTSSYSTNSDYKTEVVTVKSSKDIIDVPTSPVKTTTSIKTYTKEDVSPTKTTSYSLRSTKSTEDQLYDTLLPTSITSSYTKHDGSVYSIMDFYRSYSHEDVSVSKTIRTVYSANDRPVDYLSDSLTSKTTTTVYTTPERTVSAKDICTYCHKNMYTDEKIVLDDMNINCHARCFKMMADVNGNSKIMNAELEVKKLQELVRKLERQNEQLRTRANAANNCTSSARLLPAPASACPAGPDTSPFHTGNYCVSPSYSPSFGLSNEHYPYFHPQSVTGADEDDATVLDEVEILDLHGVLPIDGDSDYSWLYVSPKAKLFPHPLFSPLQWCRHVLDNPRPEVELAKRSLCYKLDQAKRWRGVLSGCVSSSVLYSPIDGISSLSSCSKPFTKPALTEQTDPPSPNHQKSLMGRNCSSLTERSPTFLYHTATHSNSHRQRPLSPQSSVDSELSVSELEEDSISMSYKIQDMTDVEVMARLQEESLRQEYATTAATATRRSASFSVHTGARRSMRSEAELEEEEEYDQLSAPQPRLFRTASMQRSVSHSQNLSSMKDCRRSPSTPQYLNSLSYQQLHMPNHNSSTAEPQSYRANTDKLRRSMPNLIRAPSIPSVIGVPNVSAPTGHITTSSSSLSLLRNSQSFDSHNVLTKIQSAIPPPGQLQQRVQSVGNFSVTTRPPLKATAYVSPTIQSSTTMPSSVSLNCLSSSSIPLPSKPSTPSSSRSALPRPASFVGTSGATRSKIAQPVRR</sequence>
<feature type="compositionally biased region" description="Low complexity" evidence="4">
    <location>
        <begin position="861"/>
        <end position="872"/>
    </location>
</feature>
<dbReference type="GO" id="GO:0031116">
    <property type="term" value="P:positive regulation of microtubule polymerization"/>
    <property type="evidence" value="ECO:0007669"/>
    <property type="project" value="TreeGrafter"/>
</dbReference>
<keyword evidence="6" id="KW-1185">Reference proteome</keyword>
<feature type="compositionally biased region" description="Low complexity" evidence="4">
    <location>
        <begin position="84"/>
        <end position="96"/>
    </location>
</feature>
<dbReference type="Pfam" id="PF15301">
    <property type="entry name" value="SLAIN"/>
    <property type="match status" value="1"/>
</dbReference>
<feature type="region of interest" description="Disordered" evidence="4">
    <location>
        <begin position="188"/>
        <end position="294"/>
    </location>
</feature>
<feature type="compositionally biased region" description="Polar residues" evidence="4">
    <location>
        <begin position="113"/>
        <end position="133"/>
    </location>
</feature>
<feature type="region of interest" description="Disordered" evidence="4">
    <location>
        <begin position="1"/>
        <end position="136"/>
    </location>
</feature>
<protein>
    <submittedName>
        <fullName evidence="5">SLAIN motif-containing protein 1</fullName>
    </submittedName>
</protein>
<dbReference type="Proteomes" id="UP000281406">
    <property type="component" value="Unassembled WGS sequence"/>
</dbReference>